<reference evidence="1" key="1">
    <citation type="journal article" date="2022" name="Arch. Microbiol.">
        <title>Thiomicrorhabdus immobilis sp. nov., a mesophilic sulfur-oxidizing bacterium isolated from sediment of a brackish lake in northern Japan.</title>
        <authorList>
            <person name="Kojima H."/>
            <person name="Mochizuki J."/>
            <person name="Kanda M."/>
            <person name="Watanabe T."/>
            <person name="Fukui M."/>
        </authorList>
    </citation>
    <scope>NUCLEOTIDE SEQUENCE</scope>
    <source>
        <strain evidence="1">Am19</strain>
    </source>
</reference>
<dbReference type="RefSeq" id="WP_237261229.1">
    <property type="nucleotide sequence ID" value="NZ_AP024202.1"/>
</dbReference>
<organism evidence="1 2">
    <name type="scientific">Thiomicrorhabdus immobilis</name>
    <dbReference type="NCBI Taxonomy" id="2791037"/>
    <lineage>
        <taxon>Bacteria</taxon>
        <taxon>Pseudomonadati</taxon>
        <taxon>Pseudomonadota</taxon>
        <taxon>Gammaproteobacteria</taxon>
        <taxon>Thiotrichales</taxon>
        <taxon>Piscirickettsiaceae</taxon>
        <taxon>Thiomicrorhabdus</taxon>
    </lineage>
</organism>
<sequence length="215" mass="24086">MNDMKFSADLFEQLGGTGWVTRPGYFENAAELNSNTDVGDGENNVVVEEHVINAVDNSNEFLQREDSLSADAVIQQTPGLTEPYLINDTVETEVAVSADVVNAVVVIGRGLETVWQNEDDIAWQLWQNIMTAFDWDESQVVFFDTELLVSEEMVFSTIEEVIDLGVEWILTMDDEHEIVEQLAEGVHTVSVPDFESMLADPYSKQSFYHSVIALN</sequence>
<dbReference type="Proteomes" id="UP001054820">
    <property type="component" value="Chromosome"/>
</dbReference>
<accession>A0ABN6CXJ6</accession>
<gene>
    <name evidence="1" type="ORF">THMIRHAM_16060</name>
</gene>
<name>A0ABN6CXJ6_9GAMM</name>
<keyword evidence="2" id="KW-1185">Reference proteome</keyword>
<protein>
    <submittedName>
        <fullName evidence="1">Uncharacterized protein</fullName>
    </submittedName>
</protein>
<evidence type="ECO:0000313" key="1">
    <source>
        <dbReference type="EMBL" id="BCN93821.1"/>
    </source>
</evidence>
<evidence type="ECO:0000313" key="2">
    <source>
        <dbReference type="Proteomes" id="UP001054820"/>
    </source>
</evidence>
<proteinExistence type="predicted"/>
<dbReference type="EMBL" id="AP024202">
    <property type="protein sequence ID" value="BCN93821.1"/>
    <property type="molecule type" value="Genomic_DNA"/>
</dbReference>